<keyword evidence="2" id="KW-1185">Reference proteome</keyword>
<sequence length="282" mass="30759">MAVDQGIHYEIRAMISFPDVLTPLAATRPPARVVLLDQGLALIPVTDEVAAALHCSHVRRPPPETGFRALTAGLYGALRVASMAAPIAYLEADYMGRDGWQTAAVWSEGVIVYGPEYLHPTEPFPPSGESPAAEALRRLGAMRDGRDDEFVAVGLGRYRNTAAWHEAALVRDHPMTLDWAAVRARYAKYPIVQPLSGGSILQIIDVDDEKVCVEQRLWRDCVSRAALETAVAVLGNRPSPVRAIEFAEELRRYYASGPNAVTDCSRIPTLSAVILKDLGYLG</sequence>
<name>A0ABW4FG49_9PSEU</name>
<dbReference type="RefSeq" id="WP_343981760.1">
    <property type="nucleotide sequence ID" value="NZ_BAAAJG010000015.1"/>
</dbReference>
<protein>
    <submittedName>
        <fullName evidence="1">Uncharacterized protein</fullName>
    </submittedName>
</protein>
<proteinExistence type="predicted"/>
<dbReference type="EMBL" id="JBHUCP010000005">
    <property type="protein sequence ID" value="MFD1529623.1"/>
    <property type="molecule type" value="Genomic_DNA"/>
</dbReference>
<gene>
    <name evidence="1" type="ORF">ACFSCY_09240</name>
</gene>
<evidence type="ECO:0000313" key="1">
    <source>
        <dbReference type="EMBL" id="MFD1529623.1"/>
    </source>
</evidence>
<dbReference type="Proteomes" id="UP001597145">
    <property type="component" value="Unassembled WGS sequence"/>
</dbReference>
<evidence type="ECO:0000313" key="2">
    <source>
        <dbReference type="Proteomes" id="UP001597145"/>
    </source>
</evidence>
<comment type="caution">
    <text evidence="1">The sequence shown here is derived from an EMBL/GenBank/DDBJ whole genome shotgun (WGS) entry which is preliminary data.</text>
</comment>
<organism evidence="1 2">
    <name type="scientific">Pseudonocardia aurantiaca</name>
    <dbReference type="NCBI Taxonomy" id="75290"/>
    <lineage>
        <taxon>Bacteria</taxon>
        <taxon>Bacillati</taxon>
        <taxon>Actinomycetota</taxon>
        <taxon>Actinomycetes</taxon>
        <taxon>Pseudonocardiales</taxon>
        <taxon>Pseudonocardiaceae</taxon>
        <taxon>Pseudonocardia</taxon>
    </lineage>
</organism>
<reference evidence="2" key="1">
    <citation type="journal article" date="2019" name="Int. J. Syst. Evol. Microbiol.">
        <title>The Global Catalogue of Microorganisms (GCM) 10K type strain sequencing project: providing services to taxonomists for standard genome sequencing and annotation.</title>
        <authorList>
            <consortium name="The Broad Institute Genomics Platform"/>
            <consortium name="The Broad Institute Genome Sequencing Center for Infectious Disease"/>
            <person name="Wu L."/>
            <person name="Ma J."/>
        </authorList>
    </citation>
    <scope>NUCLEOTIDE SEQUENCE [LARGE SCALE GENOMIC DNA]</scope>
    <source>
        <strain evidence="2">JCM 12165</strain>
    </source>
</reference>
<accession>A0ABW4FG49</accession>